<evidence type="ECO:0000256" key="2">
    <source>
        <dbReference type="SAM" id="Phobius"/>
    </source>
</evidence>
<sequence>MKLLSNLLTLASSLITLILVIMIAVTNFLVKIHAAQFNQTVLYVLTLVVFIIEVTIQTILYIYFGVRVLRTIKKRSLKLKQESNRNAFVNSIQKPLTKTFVLLISMGISTVLQVLAAIASVLASSFSSDSNVVSYFLNSFGILLFAGCVVLMYNPLLSDEYNNIDLYEAKERERQLLLNETSSMGSELSSPRQSFFTNSPRNHRRTSQQFPYEHSNAISRIVSDSSMTSSATITPTTSSVNLPQQEESATTMNDQSAIEENRKSIVVSLVNLKDLVTSPPEEVQTLPSVTSPSTTIESCENQQF</sequence>
<feature type="transmembrane region" description="Helical" evidence="2">
    <location>
        <begin position="135"/>
        <end position="153"/>
    </location>
</feature>
<dbReference type="VEuPathDB" id="AmoebaDB:NAEGRDRAFT_48060"/>
<feature type="compositionally biased region" description="Low complexity" evidence="1">
    <location>
        <begin position="226"/>
        <end position="239"/>
    </location>
</feature>
<proteinExistence type="predicted"/>
<dbReference type="InParanoid" id="D2VAW6"/>
<dbReference type="Proteomes" id="UP000006671">
    <property type="component" value="Unassembled WGS sequence"/>
</dbReference>
<accession>D2VAW6</accession>
<keyword evidence="4" id="KW-1185">Reference proteome</keyword>
<keyword evidence="2" id="KW-0812">Transmembrane</keyword>
<organism evidence="4">
    <name type="scientific">Naegleria gruberi</name>
    <name type="common">Amoeba</name>
    <dbReference type="NCBI Taxonomy" id="5762"/>
    <lineage>
        <taxon>Eukaryota</taxon>
        <taxon>Discoba</taxon>
        <taxon>Heterolobosea</taxon>
        <taxon>Tetramitia</taxon>
        <taxon>Eutetramitia</taxon>
        <taxon>Vahlkampfiidae</taxon>
        <taxon>Naegleria</taxon>
    </lineage>
</organism>
<evidence type="ECO:0000256" key="1">
    <source>
        <dbReference type="SAM" id="MobiDB-lite"/>
    </source>
</evidence>
<protein>
    <submittedName>
        <fullName evidence="3">Predicted protein</fullName>
    </submittedName>
</protein>
<feature type="compositionally biased region" description="Polar residues" evidence="1">
    <location>
        <begin position="240"/>
        <end position="257"/>
    </location>
</feature>
<keyword evidence="2" id="KW-0472">Membrane</keyword>
<gene>
    <name evidence="3" type="ORF">NAEGRDRAFT_48060</name>
</gene>
<keyword evidence="2" id="KW-1133">Transmembrane helix</keyword>
<feature type="region of interest" description="Disordered" evidence="1">
    <location>
        <begin position="181"/>
        <end position="210"/>
    </location>
</feature>
<dbReference type="OrthoDB" id="10423924at2759"/>
<reference evidence="3 4" key="1">
    <citation type="journal article" date="2010" name="Cell">
        <title>The genome of Naegleria gruberi illuminates early eukaryotic versatility.</title>
        <authorList>
            <person name="Fritz-Laylin L.K."/>
            <person name="Prochnik S.E."/>
            <person name="Ginger M.L."/>
            <person name="Dacks J.B."/>
            <person name="Carpenter M.L."/>
            <person name="Field M.C."/>
            <person name="Kuo A."/>
            <person name="Paredez A."/>
            <person name="Chapman J."/>
            <person name="Pham J."/>
            <person name="Shu S."/>
            <person name="Neupane R."/>
            <person name="Cipriano M."/>
            <person name="Mancuso J."/>
            <person name="Tu H."/>
            <person name="Salamov A."/>
            <person name="Lindquist E."/>
            <person name="Shapiro H."/>
            <person name="Lucas S."/>
            <person name="Grigoriev I.V."/>
            <person name="Cande W.Z."/>
            <person name="Fulton C."/>
            <person name="Rokhsar D.S."/>
            <person name="Dawson S.C."/>
        </authorList>
    </citation>
    <scope>NUCLEOTIDE SEQUENCE [LARGE SCALE GENOMIC DNA]</scope>
    <source>
        <strain evidence="3 4">NEG-M</strain>
    </source>
</reference>
<evidence type="ECO:0000313" key="4">
    <source>
        <dbReference type="Proteomes" id="UP000006671"/>
    </source>
</evidence>
<feature type="region of interest" description="Disordered" evidence="1">
    <location>
        <begin position="226"/>
        <end position="257"/>
    </location>
</feature>
<dbReference type="AlphaFoldDB" id="D2VAW6"/>
<evidence type="ECO:0000313" key="3">
    <source>
        <dbReference type="EMBL" id="EFC46020.1"/>
    </source>
</evidence>
<feature type="transmembrane region" description="Helical" evidence="2">
    <location>
        <begin position="42"/>
        <end position="66"/>
    </location>
</feature>
<dbReference type="EMBL" id="GG738860">
    <property type="protein sequence ID" value="EFC46020.1"/>
    <property type="molecule type" value="Genomic_DNA"/>
</dbReference>
<feature type="compositionally biased region" description="Polar residues" evidence="1">
    <location>
        <begin position="181"/>
        <end position="200"/>
    </location>
</feature>
<dbReference type="GeneID" id="8859327"/>
<dbReference type="RefSeq" id="XP_002678764.1">
    <property type="nucleotide sequence ID" value="XM_002678718.1"/>
</dbReference>
<feature type="region of interest" description="Disordered" evidence="1">
    <location>
        <begin position="283"/>
        <end position="304"/>
    </location>
</feature>
<feature type="transmembrane region" description="Helical" evidence="2">
    <location>
        <begin position="7"/>
        <end position="30"/>
    </location>
</feature>
<feature type="compositionally biased region" description="Polar residues" evidence="1">
    <location>
        <begin position="285"/>
        <end position="304"/>
    </location>
</feature>
<name>D2VAW6_NAEGR</name>
<feature type="transmembrane region" description="Helical" evidence="2">
    <location>
        <begin position="100"/>
        <end position="123"/>
    </location>
</feature>
<dbReference type="KEGG" id="ngr:NAEGRDRAFT_48060"/>